<dbReference type="InterPro" id="IPR026444">
    <property type="entry name" value="Secre_tail"/>
</dbReference>
<sequence length="234" mass="26365">MKSIYVFLLIVVGLFTKAQQSDLINNTWYLEKLVLNNQEYYYPNTPIEGNHPIPEGKAQFLEDVFVAKICNSMGGDIVYSENNVTIKASGLTLGGCPTGYDSYENHYFGGFFGVSNSIGINLVYSYTINNTDIAKRLILINPNGDKAFYYSNKAFMSVGAIEKEKISLYPNPVKQHFTIDINDQIEQVEIYSINGQLLKTVKSKKINISDLAKGNYLVKIKTDKEIITQKIIKE</sequence>
<dbReference type="RefSeq" id="WP_133944171.1">
    <property type="nucleotide sequence ID" value="NZ_SOEO01000002.1"/>
</dbReference>
<protein>
    <submittedName>
        <fullName evidence="3">Putative secreted protein (Por secretion system target)</fullName>
    </submittedName>
</protein>
<dbReference type="EMBL" id="SOEO01000002">
    <property type="protein sequence ID" value="TDX84133.1"/>
    <property type="molecule type" value="Genomic_DNA"/>
</dbReference>
<keyword evidence="1" id="KW-0732">Signal</keyword>
<evidence type="ECO:0000259" key="2">
    <source>
        <dbReference type="Pfam" id="PF18962"/>
    </source>
</evidence>
<dbReference type="Proteomes" id="UP000295313">
    <property type="component" value="Unassembled WGS sequence"/>
</dbReference>
<dbReference type="NCBIfam" id="TIGR04183">
    <property type="entry name" value="Por_Secre_tail"/>
    <property type="match status" value="1"/>
</dbReference>
<comment type="caution">
    <text evidence="3">The sequence shown here is derived from an EMBL/GenBank/DDBJ whole genome shotgun (WGS) entry which is preliminary data.</text>
</comment>
<evidence type="ECO:0000313" key="3">
    <source>
        <dbReference type="EMBL" id="TDX84133.1"/>
    </source>
</evidence>
<gene>
    <name evidence="3" type="ORF">B0I22_1733</name>
</gene>
<evidence type="ECO:0000313" key="4">
    <source>
        <dbReference type="Proteomes" id="UP000295313"/>
    </source>
</evidence>
<feature type="domain" description="Secretion system C-terminal sorting" evidence="2">
    <location>
        <begin position="168"/>
        <end position="232"/>
    </location>
</feature>
<organism evidence="3 4">
    <name type="scientific">Epilithonimonas xixisoli</name>
    <dbReference type="NCBI Taxonomy" id="1476462"/>
    <lineage>
        <taxon>Bacteria</taxon>
        <taxon>Pseudomonadati</taxon>
        <taxon>Bacteroidota</taxon>
        <taxon>Flavobacteriia</taxon>
        <taxon>Flavobacteriales</taxon>
        <taxon>Weeksellaceae</taxon>
        <taxon>Chryseobacterium group</taxon>
        <taxon>Epilithonimonas</taxon>
    </lineage>
</organism>
<dbReference type="OrthoDB" id="1429691at2"/>
<keyword evidence="4" id="KW-1185">Reference proteome</keyword>
<dbReference type="AlphaFoldDB" id="A0A4R8I5E8"/>
<evidence type="ECO:0000256" key="1">
    <source>
        <dbReference type="ARBA" id="ARBA00022729"/>
    </source>
</evidence>
<name>A0A4R8I5E8_9FLAO</name>
<dbReference type="Pfam" id="PF18962">
    <property type="entry name" value="Por_Secre_tail"/>
    <property type="match status" value="1"/>
</dbReference>
<reference evidence="3 4" key="1">
    <citation type="submission" date="2019-03" db="EMBL/GenBank/DDBJ databases">
        <title>Genomic Encyclopedia of Type Strains, Phase III (KMG-III): the genomes of soil and plant-associated and newly described type strains.</title>
        <authorList>
            <person name="Whitman W."/>
        </authorList>
    </citation>
    <scope>NUCLEOTIDE SEQUENCE [LARGE SCALE GENOMIC DNA]</scope>
    <source>
        <strain evidence="3 4">CGMCC 1.12802</strain>
    </source>
</reference>
<proteinExistence type="predicted"/>
<accession>A0A4R8I5E8</accession>